<evidence type="ECO:0000256" key="8">
    <source>
        <dbReference type="ARBA" id="ARBA00023170"/>
    </source>
</evidence>
<evidence type="ECO:0000256" key="10">
    <source>
        <dbReference type="RuleBase" id="RU351113"/>
    </source>
</evidence>
<dbReference type="GO" id="GO:0007608">
    <property type="term" value="P:sensory perception of smell"/>
    <property type="evidence" value="ECO:0007669"/>
    <property type="project" value="UniProtKB-KW"/>
</dbReference>
<dbReference type="InterPro" id="IPR004117">
    <property type="entry name" value="7tm6_olfct_rcpt"/>
</dbReference>
<comment type="similarity">
    <text evidence="10">Belongs to the insect chemoreceptor superfamily. Heteromeric odorant receptor channel (TC 1.A.69) family.</text>
</comment>
<keyword evidence="6 10" id="KW-1133">Transmembrane helix</keyword>
<proteinExistence type="inferred from homology"/>
<comment type="caution">
    <text evidence="11">The sequence shown here is derived from an EMBL/GenBank/DDBJ whole genome shotgun (WGS) entry which is preliminary data.</text>
</comment>
<feature type="transmembrane region" description="Helical" evidence="10">
    <location>
        <begin position="163"/>
        <end position="194"/>
    </location>
</feature>
<evidence type="ECO:0000256" key="4">
    <source>
        <dbReference type="ARBA" id="ARBA00022692"/>
    </source>
</evidence>
<dbReference type="GO" id="GO:0007165">
    <property type="term" value="P:signal transduction"/>
    <property type="evidence" value="ECO:0007669"/>
    <property type="project" value="UniProtKB-KW"/>
</dbReference>
<feature type="transmembrane region" description="Helical" evidence="10">
    <location>
        <begin position="57"/>
        <end position="75"/>
    </location>
</feature>
<comment type="subcellular location">
    <subcellularLocation>
        <location evidence="1 10">Cell membrane</location>
        <topology evidence="1 10">Multi-pass membrane protein</topology>
    </subcellularLocation>
</comment>
<accession>A0ABD2PAF5</accession>
<dbReference type="Pfam" id="PF02949">
    <property type="entry name" value="7tm_6"/>
    <property type="match status" value="1"/>
</dbReference>
<evidence type="ECO:0000256" key="3">
    <source>
        <dbReference type="ARBA" id="ARBA00022606"/>
    </source>
</evidence>
<name>A0ABD2PAF5_9CUCU</name>
<gene>
    <name evidence="11" type="ORF">HHI36_002128</name>
</gene>
<dbReference type="AlphaFoldDB" id="A0ABD2PAF5"/>
<protein>
    <recommendedName>
        <fullName evidence="10">Odorant receptor</fullName>
    </recommendedName>
</protein>
<keyword evidence="9 10" id="KW-0807">Transducer</keyword>
<keyword evidence="4 10" id="KW-0812">Transmembrane</keyword>
<evidence type="ECO:0000256" key="1">
    <source>
        <dbReference type="ARBA" id="ARBA00004651"/>
    </source>
</evidence>
<keyword evidence="2" id="KW-1003">Cell membrane</keyword>
<dbReference type="PANTHER" id="PTHR21137:SF35">
    <property type="entry name" value="ODORANT RECEPTOR 19A-RELATED"/>
    <property type="match status" value="1"/>
</dbReference>
<keyword evidence="12" id="KW-1185">Reference proteome</keyword>
<evidence type="ECO:0000313" key="11">
    <source>
        <dbReference type="EMBL" id="KAL3287661.1"/>
    </source>
</evidence>
<evidence type="ECO:0000313" key="12">
    <source>
        <dbReference type="Proteomes" id="UP001516400"/>
    </source>
</evidence>
<evidence type="ECO:0000256" key="5">
    <source>
        <dbReference type="ARBA" id="ARBA00022725"/>
    </source>
</evidence>
<feature type="transmembrane region" description="Helical" evidence="10">
    <location>
        <begin position="244"/>
        <end position="265"/>
    </location>
</feature>
<reference evidence="11 12" key="1">
    <citation type="journal article" date="2021" name="BMC Biol.">
        <title>Horizontally acquired antibacterial genes associated with adaptive radiation of ladybird beetles.</title>
        <authorList>
            <person name="Li H.S."/>
            <person name="Tang X.F."/>
            <person name="Huang Y.H."/>
            <person name="Xu Z.Y."/>
            <person name="Chen M.L."/>
            <person name="Du X.Y."/>
            <person name="Qiu B.Y."/>
            <person name="Chen P.T."/>
            <person name="Zhang W."/>
            <person name="Slipinski A."/>
            <person name="Escalona H.E."/>
            <person name="Waterhouse R.M."/>
            <person name="Zwick A."/>
            <person name="Pang H."/>
        </authorList>
    </citation>
    <scope>NUCLEOTIDE SEQUENCE [LARGE SCALE GENOMIC DNA]</scope>
    <source>
        <strain evidence="11">SYSU2018</strain>
    </source>
</reference>
<organism evidence="11 12">
    <name type="scientific">Cryptolaemus montrouzieri</name>
    <dbReference type="NCBI Taxonomy" id="559131"/>
    <lineage>
        <taxon>Eukaryota</taxon>
        <taxon>Metazoa</taxon>
        <taxon>Ecdysozoa</taxon>
        <taxon>Arthropoda</taxon>
        <taxon>Hexapoda</taxon>
        <taxon>Insecta</taxon>
        <taxon>Pterygota</taxon>
        <taxon>Neoptera</taxon>
        <taxon>Endopterygota</taxon>
        <taxon>Coleoptera</taxon>
        <taxon>Polyphaga</taxon>
        <taxon>Cucujiformia</taxon>
        <taxon>Coccinelloidea</taxon>
        <taxon>Coccinellidae</taxon>
        <taxon>Scymninae</taxon>
        <taxon>Scymnini</taxon>
        <taxon>Cryptolaemus</taxon>
    </lineage>
</organism>
<comment type="caution">
    <text evidence="10">Lacks conserved residue(s) required for the propagation of feature annotation.</text>
</comment>
<dbReference type="Proteomes" id="UP001516400">
    <property type="component" value="Unassembled WGS sequence"/>
</dbReference>
<dbReference type="PANTHER" id="PTHR21137">
    <property type="entry name" value="ODORANT RECEPTOR"/>
    <property type="match status" value="1"/>
</dbReference>
<evidence type="ECO:0000256" key="2">
    <source>
        <dbReference type="ARBA" id="ARBA00022475"/>
    </source>
</evidence>
<feature type="transmembrane region" description="Helical" evidence="10">
    <location>
        <begin position="141"/>
        <end position="157"/>
    </location>
</feature>
<sequence>MMSDCGRLIGAHLNIRSLATYFSEFKDCVEESGVDIIDLNVIWLNEEGLHTEQMDSASMMLGATCFVIIAVFGFFKMTDVLHLGEKLNDQTYGVLQNFDRTCEQLNKFSTLVYYGMKCTLLMHILFCYFSHSYCMGRVIRGDRGYVCGAVVPLWYPIEINMEILRFIICSTLGYFLVHYVPLISLFPVMIWGCVRITVLRIRHLRELLSEISDISRLGDTKQKLNRCIKYHSATIQLVSDLNGCIGVICFPMYIIIPVLLALFGYQVIENRDLASCWNLLGWSSVLTACCMLGQILETESSLLAYTAYELRWYEMDPKLQKTFHIFLTRVQRPLQCKTVSSQVFNNALLLQVYKSFYTFLNYMMRIDE</sequence>
<dbReference type="GO" id="GO:0005886">
    <property type="term" value="C:plasma membrane"/>
    <property type="evidence" value="ECO:0007669"/>
    <property type="project" value="UniProtKB-SubCell"/>
</dbReference>
<evidence type="ECO:0000256" key="7">
    <source>
        <dbReference type="ARBA" id="ARBA00023136"/>
    </source>
</evidence>
<keyword evidence="3 10" id="KW-0716">Sensory transduction</keyword>
<keyword evidence="7 10" id="KW-0472">Membrane</keyword>
<keyword evidence="5 10" id="KW-0552">Olfaction</keyword>
<evidence type="ECO:0000256" key="9">
    <source>
        <dbReference type="ARBA" id="ARBA00023224"/>
    </source>
</evidence>
<keyword evidence="8 10" id="KW-0675">Receptor</keyword>
<dbReference type="EMBL" id="JABFTP020000185">
    <property type="protein sequence ID" value="KAL3287661.1"/>
    <property type="molecule type" value="Genomic_DNA"/>
</dbReference>
<feature type="transmembrane region" description="Helical" evidence="10">
    <location>
        <begin position="111"/>
        <end position="129"/>
    </location>
</feature>
<evidence type="ECO:0000256" key="6">
    <source>
        <dbReference type="ARBA" id="ARBA00022989"/>
    </source>
</evidence>